<gene>
    <name evidence="2" type="ORF">PBS001_LOCUS3256</name>
</gene>
<keyword evidence="1" id="KW-0378">Hydrolase</keyword>
<proteinExistence type="predicted"/>
<evidence type="ECO:0000313" key="3">
    <source>
        <dbReference type="Proteomes" id="UP001158986"/>
    </source>
</evidence>
<dbReference type="PANTHER" id="PTHR13390:SF0">
    <property type="entry name" value="LIPID DROPLET-ASSOCIATED HYDROLASE"/>
    <property type="match status" value="1"/>
</dbReference>
<sequence>MPWKNNGRVFTLQEQLERKAFYLQQELHNDPTLYLVVSGHLIGSYFLLDIARRFPQQNAKLMQPTIMHMALSPKGEPMSPLFGHYERTVSRVNAVEYLVPPFLRRWNVHRVVGPKTSATLQLASLIPCERFVMRNVLGIAAK</sequence>
<dbReference type="InterPro" id="IPR019363">
    <property type="entry name" value="LDAH"/>
</dbReference>
<name>A0ABN8CVE6_9STRA</name>
<dbReference type="Pfam" id="PF10230">
    <property type="entry name" value="LIDHydrolase"/>
    <property type="match status" value="1"/>
</dbReference>
<accession>A0ABN8CVE6</accession>
<comment type="caution">
    <text evidence="2">The sequence shown here is derived from an EMBL/GenBank/DDBJ whole genome shotgun (WGS) entry which is preliminary data.</text>
</comment>
<evidence type="ECO:0000256" key="1">
    <source>
        <dbReference type="ARBA" id="ARBA00022801"/>
    </source>
</evidence>
<dbReference type="PANTHER" id="PTHR13390">
    <property type="entry name" value="LIPASE"/>
    <property type="match status" value="1"/>
</dbReference>
<evidence type="ECO:0008006" key="4">
    <source>
        <dbReference type="Google" id="ProtNLM"/>
    </source>
</evidence>
<dbReference type="EMBL" id="CAKLCB010000179">
    <property type="protein sequence ID" value="CAH0516599.1"/>
    <property type="molecule type" value="Genomic_DNA"/>
</dbReference>
<protein>
    <recommendedName>
        <fullName evidence="4">Lipid A biosynthesis acyltransferase</fullName>
    </recommendedName>
</protein>
<reference evidence="2 3" key="1">
    <citation type="submission" date="2021-11" db="EMBL/GenBank/DDBJ databases">
        <authorList>
            <person name="Islam A."/>
            <person name="Islam S."/>
            <person name="Flora M.S."/>
            <person name="Rahman M."/>
            <person name="Ziaur R.M."/>
            <person name="Epstein J.H."/>
            <person name="Hassan M."/>
            <person name="Klassen M."/>
            <person name="Woodard K."/>
            <person name="Webb A."/>
            <person name="Webby R.J."/>
            <person name="El Zowalaty M.E."/>
        </authorList>
    </citation>
    <scope>NUCLEOTIDE SEQUENCE [LARGE SCALE GENOMIC DNA]</scope>
    <source>
        <strain evidence="2">Pbs1</strain>
    </source>
</reference>
<organism evidence="2 3">
    <name type="scientific">Peronospora belbahrii</name>
    <dbReference type="NCBI Taxonomy" id="622444"/>
    <lineage>
        <taxon>Eukaryota</taxon>
        <taxon>Sar</taxon>
        <taxon>Stramenopiles</taxon>
        <taxon>Oomycota</taxon>
        <taxon>Peronosporomycetes</taxon>
        <taxon>Peronosporales</taxon>
        <taxon>Peronosporaceae</taxon>
        <taxon>Peronospora</taxon>
    </lineage>
</organism>
<dbReference type="Proteomes" id="UP001158986">
    <property type="component" value="Unassembled WGS sequence"/>
</dbReference>
<evidence type="ECO:0000313" key="2">
    <source>
        <dbReference type="EMBL" id="CAH0516599.1"/>
    </source>
</evidence>
<keyword evidence="3" id="KW-1185">Reference proteome</keyword>